<evidence type="ECO:0000313" key="13">
    <source>
        <dbReference type="Proteomes" id="UP001176940"/>
    </source>
</evidence>
<sequence>MAPPMPLLAVRGSDGLHMIQGPPNFANLDLFERDWNKNCKVCMFSKDGKLFAWCNGEVTNIVSTTDRKLLHTFDLPKVVGLGFSPKNTILATWQTYISGKDGAAGVPNLQLYDLKTGKCVKSFIQKKMENWSPRWSVDEKICARNVNNEVHFFENNNFDTIANKLHLQKVSDFELSPGEHPCKVVVYVPGSKGAPSFVRLYQYPNFTGPQSAIANKSFFKADRVMMLWNSKATAVLVTASTDVDKTGASYYGEQTLHYIAVNGESAVVQLPKNGPIYDVVWNKNATEFCVVYGFMPAKATIFNLKCDPIFDFGTGPRNAAFYSPQGHILVLAGFGNLRGQMEVWDMKNYKLISKPTAADATFFSWCPDGEHIVTATCSPRLRVGNGYKIWHYTGSILHKYDVPNNTELWQVSWQPFADGVFPAKPILFQPVPGEMPAEDSKPAQAYRPPALRNKPVTSYKLRKSKKKQTLHTYLPLSVPGAVLCTPPVLPVSVGQPESRAVTSPLCFPAAVLTVSTGGVQRSRAPGTDSGRHADQQQYERPGITSARITSTCSIAAQRSSSKKGDSRRGTRTPAKNAKGLNTGRKSVAKTKHKSCAICREDLPPTWDKRLCNTCIQQTVSENLPGFASDLKSLIKEQVEDTFKSLKSGKKRRKTRHRSPSPVSKSESDSESSVSSDSSDSSLSSTSFSGGHNCFPLEDTDGLIKAVRSTMGLVDSHPKKTVQDIMFGGLEQKKRRAFPLNEAISALIKKEWKKPMRKTLLTPKRKYPFEEESCSFWEKAPKLDVAIAKASKKFALPFEDMGVLKDPMDKKADAFLKGSWEAAGGGLKPAVAAAYTSRSLMIWLNQLEGQLKGKTSRDSILNTLPVMRGAAAFLADASADSIRLSARAAVFALWLKNWPGDLQTKTKLCTIPCEGEFLFGSTLDDILEKAEDKKKSFPSLGLPSYRKPFRNKRFFRKNPGRGQGKWEDKKNKNKGFIFNKNLNDSKKPPQ</sequence>
<reference evidence="12" key="1">
    <citation type="submission" date="2023-07" db="EMBL/GenBank/DDBJ databases">
        <authorList>
            <person name="Stuckert A."/>
        </authorList>
    </citation>
    <scope>NUCLEOTIDE SEQUENCE</scope>
</reference>
<evidence type="ECO:0000256" key="5">
    <source>
        <dbReference type="ARBA" id="ARBA00022574"/>
    </source>
</evidence>
<evidence type="ECO:0000256" key="3">
    <source>
        <dbReference type="ARBA" id="ARBA00013819"/>
    </source>
</evidence>
<dbReference type="Gene3D" id="1.10.287.3160">
    <property type="match status" value="1"/>
</dbReference>
<protein>
    <recommendedName>
        <fullName evidence="3">Eukaryotic translation initiation factor 2A</fullName>
    </recommendedName>
</protein>
<feature type="domain" description="Lamina-associated polypeptide 2 alpha C-terminal" evidence="11">
    <location>
        <begin position="734"/>
        <end position="930"/>
    </location>
</feature>
<organism evidence="12 13">
    <name type="scientific">Ranitomeya imitator</name>
    <name type="common">mimic poison frog</name>
    <dbReference type="NCBI Taxonomy" id="111125"/>
    <lineage>
        <taxon>Eukaryota</taxon>
        <taxon>Metazoa</taxon>
        <taxon>Chordata</taxon>
        <taxon>Craniata</taxon>
        <taxon>Vertebrata</taxon>
        <taxon>Euteleostomi</taxon>
        <taxon>Amphibia</taxon>
        <taxon>Batrachia</taxon>
        <taxon>Anura</taxon>
        <taxon>Neobatrachia</taxon>
        <taxon>Hyloidea</taxon>
        <taxon>Dendrobatidae</taxon>
        <taxon>Dendrobatinae</taxon>
        <taxon>Ranitomeya</taxon>
    </lineage>
</organism>
<comment type="function">
    <text evidence="1">Functions in the early steps of protein synthesis of a small number of specific mRNAs. Acts by directing the binding of methionyl-tRNAi to 40S ribosomal subunits. In contrast to the eIF-2 complex, it binds methionyl-tRNAi to 40S subunits in a codon-dependent manner, whereas the eIF-2 complex binds methionyl-tRNAi to 40S subunits in a GTP-dependent manner.</text>
</comment>
<keyword evidence="5" id="KW-0853">WD repeat</keyword>
<evidence type="ECO:0000256" key="1">
    <source>
        <dbReference type="ARBA" id="ARBA00003993"/>
    </source>
</evidence>
<dbReference type="Proteomes" id="UP001176940">
    <property type="component" value="Unassembled WGS sequence"/>
</dbReference>
<dbReference type="PANTHER" id="PTHR13227">
    <property type="entry name" value="EUKARYOTIC TRANSLATION INITIATION FACTOR 2A"/>
    <property type="match status" value="1"/>
</dbReference>
<feature type="compositionally biased region" description="Basic residues" evidence="9">
    <location>
        <begin position="946"/>
        <end position="958"/>
    </location>
</feature>
<feature type="compositionally biased region" description="Polar residues" evidence="9">
    <location>
        <begin position="546"/>
        <end position="557"/>
    </location>
</feature>
<dbReference type="InterPro" id="IPR021623">
    <property type="entry name" value="LAP2alpha_C"/>
</dbReference>
<feature type="domain" description="Translation initiation factor beta propellor-like" evidence="10">
    <location>
        <begin position="216"/>
        <end position="411"/>
    </location>
</feature>
<keyword evidence="4" id="KW-0396">Initiation factor</keyword>
<evidence type="ECO:0000256" key="8">
    <source>
        <dbReference type="ARBA" id="ARBA00022917"/>
    </source>
</evidence>
<feature type="region of interest" description="Disordered" evidence="9">
    <location>
        <begin position="940"/>
        <end position="989"/>
    </location>
</feature>
<dbReference type="PANTHER" id="PTHR13227:SF0">
    <property type="entry name" value="EUKARYOTIC TRANSLATION INITIATION FACTOR 2A"/>
    <property type="match status" value="1"/>
</dbReference>
<evidence type="ECO:0000256" key="9">
    <source>
        <dbReference type="SAM" id="MobiDB-lite"/>
    </source>
</evidence>
<dbReference type="Pfam" id="PF08662">
    <property type="entry name" value="eIF2A"/>
    <property type="match status" value="1"/>
</dbReference>
<comment type="similarity">
    <text evidence="2">Belongs to the WD repeat EIF2A family.</text>
</comment>
<feature type="compositionally biased region" description="Low complexity" evidence="9">
    <location>
        <begin position="659"/>
        <end position="683"/>
    </location>
</feature>
<accession>A0ABN9MAU3</accession>
<evidence type="ECO:0000259" key="11">
    <source>
        <dbReference type="Pfam" id="PF11560"/>
    </source>
</evidence>
<keyword evidence="13" id="KW-1185">Reference proteome</keyword>
<feature type="region of interest" description="Disordered" evidence="9">
    <location>
        <begin position="518"/>
        <end position="586"/>
    </location>
</feature>
<dbReference type="InterPro" id="IPR011387">
    <property type="entry name" value="TIF2A"/>
</dbReference>
<dbReference type="InterPro" id="IPR015943">
    <property type="entry name" value="WD40/YVTN_repeat-like_dom_sf"/>
</dbReference>
<dbReference type="Pfam" id="PF11560">
    <property type="entry name" value="LAP2alpha"/>
    <property type="match status" value="1"/>
</dbReference>
<feature type="region of interest" description="Disordered" evidence="9">
    <location>
        <begin position="643"/>
        <end position="683"/>
    </location>
</feature>
<evidence type="ECO:0000256" key="2">
    <source>
        <dbReference type="ARBA" id="ARBA00009573"/>
    </source>
</evidence>
<comment type="caution">
    <text evidence="12">The sequence shown here is derived from an EMBL/GenBank/DDBJ whole genome shotgun (WGS) entry which is preliminary data.</text>
</comment>
<dbReference type="Gene3D" id="2.130.10.10">
    <property type="entry name" value="YVTN repeat-like/Quinoprotein amine dehydrogenase"/>
    <property type="match status" value="2"/>
</dbReference>
<name>A0ABN9MAU3_9NEOB</name>
<evidence type="ECO:0000259" key="10">
    <source>
        <dbReference type="Pfam" id="PF08662"/>
    </source>
</evidence>
<keyword evidence="7" id="KW-0810">Translation regulation</keyword>
<evidence type="ECO:0000256" key="7">
    <source>
        <dbReference type="ARBA" id="ARBA00022845"/>
    </source>
</evidence>
<feature type="compositionally biased region" description="Basic residues" evidence="9">
    <location>
        <begin position="646"/>
        <end position="658"/>
    </location>
</feature>
<evidence type="ECO:0000256" key="4">
    <source>
        <dbReference type="ARBA" id="ARBA00022540"/>
    </source>
</evidence>
<dbReference type="InterPro" id="IPR013979">
    <property type="entry name" value="TIF_beta_prop-like"/>
</dbReference>
<keyword evidence="6" id="KW-0677">Repeat</keyword>
<proteinExistence type="inferred from homology"/>
<evidence type="ECO:0000256" key="6">
    <source>
        <dbReference type="ARBA" id="ARBA00022737"/>
    </source>
</evidence>
<keyword evidence="8" id="KW-0648">Protein biosynthesis</keyword>
<dbReference type="EMBL" id="CAUEEQ010055157">
    <property type="protein sequence ID" value="CAJ0962530.1"/>
    <property type="molecule type" value="Genomic_DNA"/>
</dbReference>
<evidence type="ECO:0000313" key="12">
    <source>
        <dbReference type="EMBL" id="CAJ0962530.1"/>
    </source>
</evidence>
<dbReference type="SUPFAM" id="SSF82171">
    <property type="entry name" value="DPP6 N-terminal domain-like"/>
    <property type="match status" value="1"/>
</dbReference>
<gene>
    <name evidence="12" type="ORF">RIMI_LOCUS18247003</name>
</gene>